<name>A0A2M7E904_9BACT</name>
<dbReference type="Proteomes" id="UP000228886">
    <property type="component" value="Unassembled WGS sequence"/>
</dbReference>
<comment type="caution">
    <text evidence="1">The sequence shown here is derived from an EMBL/GenBank/DDBJ whole genome shotgun (WGS) entry which is preliminary data.</text>
</comment>
<evidence type="ECO:0008006" key="3">
    <source>
        <dbReference type="Google" id="ProtNLM"/>
    </source>
</evidence>
<proteinExistence type="predicted"/>
<evidence type="ECO:0000313" key="1">
    <source>
        <dbReference type="EMBL" id="PIV64210.1"/>
    </source>
</evidence>
<protein>
    <recommendedName>
        <fullName evidence="3">Nucleotidyl transferase AbiEii/AbiGii toxin family protein</fullName>
    </recommendedName>
</protein>
<dbReference type="Pfam" id="PF08843">
    <property type="entry name" value="AbiEii"/>
    <property type="match status" value="1"/>
</dbReference>
<dbReference type="AlphaFoldDB" id="A0A2M7E904"/>
<dbReference type="Gene3D" id="3.10.450.620">
    <property type="entry name" value="JHP933, nucleotidyltransferase-like core domain"/>
    <property type="match status" value="1"/>
</dbReference>
<reference evidence="2" key="1">
    <citation type="submission" date="2017-09" db="EMBL/GenBank/DDBJ databases">
        <title>Depth-based differentiation of microbial function through sediment-hosted aquifers and enrichment of novel symbionts in the deep terrestrial subsurface.</title>
        <authorList>
            <person name="Probst A.J."/>
            <person name="Ladd B."/>
            <person name="Jarett J.K."/>
            <person name="Geller-Mcgrath D.E."/>
            <person name="Sieber C.M.K."/>
            <person name="Emerson J.B."/>
            <person name="Anantharaman K."/>
            <person name="Thomas B.C."/>
            <person name="Malmstrom R."/>
            <person name="Stieglmeier M."/>
            <person name="Klingl A."/>
            <person name="Woyke T."/>
            <person name="Ryan C.M."/>
            <person name="Banfield J.F."/>
        </authorList>
    </citation>
    <scope>NUCLEOTIDE SEQUENCE [LARGE SCALE GENOMIC DNA]</scope>
</reference>
<dbReference type="EMBL" id="PETL01000164">
    <property type="protein sequence ID" value="PIV64210.1"/>
    <property type="molecule type" value="Genomic_DNA"/>
</dbReference>
<accession>A0A2M7E904</accession>
<organism evidence="1 2">
    <name type="scientific">bacterium (Candidatus Ratteibacteria) CG01_land_8_20_14_3_00_40_19</name>
    <dbReference type="NCBI Taxonomy" id="2014290"/>
    <lineage>
        <taxon>Bacteria</taxon>
        <taxon>Candidatus Ratteibacteria</taxon>
    </lineage>
</organism>
<gene>
    <name evidence="1" type="ORF">COS11_03370</name>
</gene>
<evidence type="ECO:0000313" key="2">
    <source>
        <dbReference type="Proteomes" id="UP000228886"/>
    </source>
</evidence>
<dbReference type="InterPro" id="IPR014942">
    <property type="entry name" value="AbiEii"/>
</dbReference>
<sequence>MKQTISRIREVQKLVLNIFSKEAGDFALAGGTALELYYLHHRFSADLDFFSPKYDTSEIDHLISVLKKHVDERIYMESDFVATNKAKVRFYTIPVKNSPRPLKIDFIEDVLFDEPAVLEIENVRVYSVENIYLQKVVAIAGTKIETDEIGRQVMEGRGEARDVFDVYMLSKNIQPLHIFLRRVPDPWQKGTVHWYRTFSRQDLKLALIDLNIYDTKFSSTEMIVYLENEIKQFIKELLEE</sequence>